<evidence type="ECO:0000259" key="4">
    <source>
        <dbReference type="Pfam" id="PF13439"/>
    </source>
</evidence>
<dbReference type="Pfam" id="PF13439">
    <property type="entry name" value="Glyco_transf_4"/>
    <property type="match status" value="1"/>
</dbReference>
<keyword evidence="1" id="KW-0328">Glycosyltransferase</keyword>
<dbReference type="InterPro" id="IPR028098">
    <property type="entry name" value="Glyco_trans_4-like_N"/>
</dbReference>
<evidence type="ECO:0000313" key="6">
    <source>
        <dbReference type="Proteomes" id="UP000239590"/>
    </source>
</evidence>
<dbReference type="Proteomes" id="UP000239590">
    <property type="component" value="Unassembled WGS sequence"/>
</dbReference>
<dbReference type="CDD" id="cd03801">
    <property type="entry name" value="GT4_PimA-like"/>
    <property type="match status" value="1"/>
</dbReference>
<keyword evidence="2 5" id="KW-0808">Transferase</keyword>
<protein>
    <submittedName>
        <fullName evidence="5">Glycosyl transferase family 1</fullName>
    </submittedName>
</protein>
<organism evidence="5 6">
    <name type="scientific">Siphonobacter curvatus</name>
    <dbReference type="NCBI Taxonomy" id="2094562"/>
    <lineage>
        <taxon>Bacteria</taxon>
        <taxon>Pseudomonadati</taxon>
        <taxon>Bacteroidota</taxon>
        <taxon>Cytophagia</taxon>
        <taxon>Cytophagales</taxon>
        <taxon>Cytophagaceae</taxon>
        <taxon>Siphonobacter</taxon>
    </lineage>
</organism>
<dbReference type="OrthoDB" id="596635at2"/>
<dbReference type="RefSeq" id="WP_104715550.1">
    <property type="nucleotide sequence ID" value="NZ_PTRA01000006.1"/>
</dbReference>
<dbReference type="Gene3D" id="3.40.50.2000">
    <property type="entry name" value="Glycogen Phosphorylase B"/>
    <property type="match status" value="2"/>
</dbReference>
<evidence type="ECO:0000256" key="1">
    <source>
        <dbReference type="ARBA" id="ARBA00022676"/>
    </source>
</evidence>
<gene>
    <name evidence="5" type="ORF">C5O19_22005</name>
</gene>
<evidence type="ECO:0000256" key="2">
    <source>
        <dbReference type="ARBA" id="ARBA00022679"/>
    </source>
</evidence>
<dbReference type="Pfam" id="PF00534">
    <property type="entry name" value="Glycos_transf_1"/>
    <property type="match status" value="1"/>
</dbReference>
<dbReference type="EMBL" id="PTRA01000006">
    <property type="protein sequence ID" value="PQA54426.1"/>
    <property type="molecule type" value="Genomic_DNA"/>
</dbReference>
<dbReference type="InterPro" id="IPR001296">
    <property type="entry name" value="Glyco_trans_1"/>
</dbReference>
<sequence length="423" mass="48270">MKKILLSAYACIPNMGSEQGNGWNYATHLSTSGLEVHCLTLVDGKDRIDPILADGFYPNLRVHYVRVPAWVDKFCWKGLIGMYFHYLYWQWAAYQMARKLDQQHNFDLIHHATYGSLQLGSFLYKLGKPLIFGPAGGGQRAPKALKRYFGSHWTREWMRDIVGKVLEYTNPAYFRMLKKADLVIVTNNDTYDLVRRLRPTQPIERIWDVGMALNFLPREVTAHPPKATLELLWTGRMLPRKALELTIQALSKVDPKLSVRLTIVGGQGEMVEHIPGYVQTYGVENRVNWVGQVSYDQMKQYYIDSDVLFFTSLRDSCPHQLVEAMSYCMPILTLDLHGQGELVNGSNGIKVPVTNETEVVDALARGVEWMAAHPDERRQMGLAGYEIAKELIWDQKIRRFVDELYPTLMQPSASHSSVQVSAS</sequence>
<evidence type="ECO:0000259" key="3">
    <source>
        <dbReference type="Pfam" id="PF00534"/>
    </source>
</evidence>
<dbReference type="GO" id="GO:0016757">
    <property type="term" value="F:glycosyltransferase activity"/>
    <property type="evidence" value="ECO:0007669"/>
    <property type="project" value="UniProtKB-KW"/>
</dbReference>
<reference evidence="6" key="1">
    <citation type="submission" date="2018-02" db="EMBL/GenBank/DDBJ databases">
        <title>Genome sequencing of Solimonas sp. HR-BB.</title>
        <authorList>
            <person name="Lee Y."/>
            <person name="Jeon C.O."/>
        </authorList>
    </citation>
    <scope>NUCLEOTIDE SEQUENCE [LARGE SCALE GENOMIC DNA]</scope>
    <source>
        <strain evidence="6">HR-U</strain>
    </source>
</reference>
<dbReference type="SUPFAM" id="SSF53756">
    <property type="entry name" value="UDP-Glycosyltransferase/glycogen phosphorylase"/>
    <property type="match status" value="1"/>
</dbReference>
<feature type="domain" description="Glycosyl transferase family 1" evidence="3">
    <location>
        <begin position="230"/>
        <end position="385"/>
    </location>
</feature>
<keyword evidence="6" id="KW-1185">Reference proteome</keyword>
<accession>A0A2S7IFZ3</accession>
<proteinExistence type="predicted"/>
<feature type="domain" description="Glycosyltransferase subfamily 4-like N-terminal" evidence="4">
    <location>
        <begin position="25"/>
        <end position="205"/>
    </location>
</feature>
<dbReference type="PANTHER" id="PTHR12526">
    <property type="entry name" value="GLYCOSYLTRANSFERASE"/>
    <property type="match status" value="1"/>
</dbReference>
<dbReference type="PANTHER" id="PTHR12526:SF510">
    <property type="entry name" value="D-INOSITOL 3-PHOSPHATE GLYCOSYLTRANSFERASE"/>
    <property type="match status" value="1"/>
</dbReference>
<comment type="caution">
    <text evidence="5">The sequence shown here is derived from an EMBL/GenBank/DDBJ whole genome shotgun (WGS) entry which is preliminary data.</text>
</comment>
<name>A0A2S7IFZ3_9BACT</name>
<dbReference type="AlphaFoldDB" id="A0A2S7IFZ3"/>
<evidence type="ECO:0000313" key="5">
    <source>
        <dbReference type="EMBL" id="PQA54426.1"/>
    </source>
</evidence>